<dbReference type="Pfam" id="PF00581">
    <property type="entry name" value="Rhodanese"/>
    <property type="match status" value="1"/>
</dbReference>
<evidence type="ECO:0000256" key="1">
    <source>
        <dbReference type="ARBA" id="ARBA00022679"/>
    </source>
</evidence>
<dbReference type="KEGG" id="mant:BHD05_06130"/>
<dbReference type="RefSeq" id="WP_161885659.1">
    <property type="nucleotide sequence ID" value="NZ_CP017146.1"/>
</dbReference>
<sequence>MSTLPPLVELGAELTPEQIARGSRHLMLPGFGLSGQRRLAAAKVLVIGAGGLGSPVLQYLAAAGVGTIGIVDFDTVDLSNLQRQVIHRTASIGEPKTASAARAIAELNPLVTVVEHAVRLGAGNAVQVFSGYDLVIDGSDNFATRYLANDAAAILGKPYVWGSVFRFDGQVTVFWESAPDGRSLDYRDLHPVPPAPGEVLSCDEAGVLGAVCASIGSMMATEAIKLITGIGEPLLGRIQILDALAGGWREVRLSRRPGRMPVTGLIDYELFCGMRPPAGGGAASGLGGPELSAEDLIAEHMPNLIDVREPFEHELVHIDGARLVPLAQLLDDPAALGEGPFVVYCKTGIRSQRAADALRAAGADAVSLRGGIQAWLDLTDPGGMRY</sequence>
<evidence type="ECO:0000313" key="6">
    <source>
        <dbReference type="Proteomes" id="UP000464507"/>
    </source>
</evidence>
<dbReference type="InterPro" id="IPR000594">
    <property type="entry name" value="ThiF_NAD_FAD-bd"/>
</dbReference>
<keyword evidence="1 5" id="KW-0808">Transferase</keyword>
<dbReference type="CDD" id="cd00757">
    <property type="entry name" value="ThiF_MoeB_HesA_family"/>
    <property type="match status" value="1"/>
</dbReference>
<feature type="domain" description="Rhodanese" evidence="4">
    <location>
        <begin position="298"/>
        <end position="384"/>
    </location>
</feature>
<dbReference type="NCBIfam" id="NF004281">
    <property type="entry name" value="PRK05690.1"/>
    <property type="match status" value="1"/>
</dbReference>
<accession>A0A7L5AFN1</accession>
<dbReference type="FunFam" id="3.40.50.720:FF:000033">
    <property type="entry name" value="Adenylyltransferase and sulfurtransferase MOCS3"/>
    <property type="match status" value="1"/>
</dbReference>
<evidence type="ECO:0000259" key="4">
    <source>
        <dbReference type="PROSITE" id="PS50206"/>
    </source>
</evidence>
<dbReference type="GO" id="GO:0005524">
    <property type="term" value="F:ATP binding"/>
    <property type="evidence" value="ECO:0007669"/>
    <property type="project" value="UniProtKB-KW"/>
</dbReference>
<keyword evidence="3" id="KW-0067">ATP-binding</keyword>
<reference evidence="5 6" key="1">
    <citation type="submission" date="2016-09" db="EMBL/GenBank/DDBJ databases">
        <title>Complete genome sequence of microbes from the polar regions.</title>
        <authorList>
            <person name="Liao L."/>
            <person name="Chen B."/>
        </authorList>
    </citation>
    <scope>NUCLEOTIDE SEQUENCE [LARGE SCALE GENOMIC DNA]</scope>
    <source>
        <strain evidence="5 6">ZS314</strain>
    </source>
</reference>
<dbReference type="GO" id="GO:0016779">
    <property type="term" value="F:nucleotidyltransferase activity"/>
    <property type="evidence" value="ECO:0007669"/>
    <property type="project" value="UniProtKB-KW"/>
</dbReference>
<evidence type="ECO:0000256" key="3">
    <source>
        <dbReference type="ARBA" id="ARBA00022840"/>
    </source>
</evidence>
<evidence type="ECO:0000256" key="2">
    <source>
        <dbReference type="ARBA" id="ARBA00022741"/>
    </source>
</evidence>
<proteinExistence type="predicted"/>
<dbReference type="SMART" id="SM00450">
    <property type="entry name" value="RHOD"/>
    <property type="match status" value="1"/>
</dbReference>
<evidence type="ECO:0000313" key="5">
    <source>
        <dbReference type="EMBL" id="QHO69290.1"/>
    </source>
</evidence>
<dbReference type="InterPro" id="IPR036873">
    <property type="entry name" value="Rhodanese-like_dom_sf"/>
</dbReference>
<dbReference type="InterPro" id="IPR035985">
    <property type="entry name" value="Ubiquitin-activating_enz"/>
</dbReference>
<dbReference type="Gene3D" id="3.40.250.10">
    <property type="entry name" value="Rhodanese-like domain"/>
    <property type="match status" value="1"/>
</dbReference>
<dbReference type="EMBL" id="CP017146">
    <property type="protein sequence ID" value="QHO69290.1"/>
    <property type="molecule type" value="Genomic_DNA"/>
</dbReference>
<keyword evidence="2" id="KW-0547">Nucleotide-binding</keyword>
<dbReference type="CDD" id="cd00158">
    <property type="entry name" value="RHOD"/>
    <property type="match status" value="1"/>
</dbReference>
<dbReference type="Pfam" id="PF00899">
    <property type="entry name" value="ThiF"/>
    <property type="match status" value="1"/>
</dbReference>
<dbReference type="PANTHER" id="PTHR10953">
    <property type="entry name" value="UBIQUITIN-ACTIVATING ENZYME E1"/>
    <property type="match status" value="1"/>
</dbReference>
<keyword evidence="6" id="KW-1185">Reference proteome</keyword>
<dbReference type="GO" id="GO:0008641">
    <property type="term" value="F:ubiquitin-like modifier activating enzyme activity"/>
    <property type="evidence" value="ECO:0007669"/>
    <property type="project" value="InterPro"/>
</dbReference>
<dbReference type="GO" id="GO:0005829">
    <property type="term" value="C:cytosol"/>
    <property type="evidence" value="ECO:0007669"/>
    <property type="project" value="TreeGrafter"/>
</dbReference>
<dbReference type="InterPro" id="IPR001763">
    <property type="entry name" value="Rhodanese-like_dom"/>
</dbReference>
<dbReference type="PANTHER" id="PTHR10953:SF102">
    <property type="entry name" value="ADENYLYLTRANSFERASE AND SULFURTRANSFERASE MOCS3"/>
    <property type="match status" value="1"/>
</dbReference>
<dbReference type="GO" id="GO:0004792">
    <property type="term" value="F:thiosulfate-cyanide sulfurtransferase activity"/>
    <property type="evidence" value="ECO:0007669"/>
    <property type="project" value="TreeGrafter"/>
</dbReference>
<gene>
    <name evidence="5" type="ORF">BHD05_06130</name>
</gene>
<dbReference type="PROSITE" id="PS50206">
    <property type="entry name" value="RHODANESE_3"/>
    <property type="match status" value="1"/>
</dbReference>
<name>A0A7L5AFN1_9MICO</name>
<dbReference type="SUPFAM" id="SSF69572">
    <property type="entry name" value="Activating enzymes of the ubiquitin-like proteins"/>
    <property type="match status" value="1"/>
</dbReference>
<dbReference type="GO" id="GO:0008146">
    <property type="term" value="F:sulfotransferase activity"/>
    <property type="evidence" value="ECO:0007669"/>
    <property type="project" value="TreeGrafter"/>
</dbReference>
<dbReference type="AlphaFoldDB" id="A0A7L5AFN1"/>
<organism evidence="5 6">
    <name type="scientific">Marisediminicola antarctica</name>
    <dbReference type="NCBI Taxonomy" id="674079"/>
    <lineage>
        <taxon>Bacteria</taxon>
        <taxon>Bacillati</taxon>
        <taxon>Actinomycetota</taxon>
        <taxon>Actinomycetes</taxon>
        <taxon>Micrococcales</taxon>
        <taxon>Microbacteriaceae</taxon>
        <taxon>Marisediminicola</taxon>
    </lineage>
</organism>
<protein>
    <submittedName>
        <fullName evidence="5">Adenylyltransferase/sulfurtransferase MoeZ</fullName>
    </submittedName>
</protein>
<dbReference type="InterPro" id="IPR045886">
    <property type="entry name" value="ThiF/MoeB/HesA"/>
</dbReference>
<keyword evidence="5" id="KW-0548">Nucleotidyltransferase</keyword>
<dbReference type="OrthoDB" id="9804286at2"/>
<dbReference type="Proteomes" id="UP000464507">
    <property type="component" value="Chromosome"/>
</dbReference>
<dbReference type="Gene3D" id="3.40.50.720">
    <property type="entry name" value="NAD(P)-binding Rossmann-like Domain"/>
    <property type="match status" value="1"/>
</dbReference>